<keyword evidence="5" id="KW-1278">Translocase</keyword>
<comment type="catalytic activity">
    <reaction evidence="10">
        <text>a ubiquinone + NADH + 5 H(+)(in) = a ubiquinol + NAD(+) + 4 H(+)(out)</text>
        <dbReference type="Rhea" id="RHEA:29091"/>
        <dbReference type="Rhea" id="RHEA-COMP:9565"/>
        <dbReference type="Rhea" id="RHEA-COMP:9566"/>
        <dbReference type="ChEBI" id="CHEBI:15378"/>
        <dbReference type="ChEBI" id="CHEBI:16389"/>
        <dbReference type="ChEBI" id="CHEBI:17976"/>
        <dbReference type="ChEBI" id="CHEBI:57540"/>
        <dbReference type="ChEBI" id="CHEBI:57945"/>
        <dbReference type="EC" id="7.1.1.2"/>
    </reaction>
</comment>
<dbReference type="Gene3D" id="1.10.287.3510">
    <property type="match status" value="1"/>
</dbReference>
<evidence type="ECO:0000256" key="5">
    <source>
        <dbReference type="ARBA" id="ARBA00022967"/>
    </source>
</evidence>
<dbReference type="Pfam" id="PF00420">
    <property type="entry name" value="Oxidored_q2"/>
    <property type="match status" value="1"/>
</dbReference>
<organism evidence="12">
    <name type="scientific">Stygobromus indentatus</name>
    <dbReference type="NCBI Taxonomy" id="1678292"/>
    <lineage>
        <taxon>Eukaryota</taxon>
        <taxon>Metazoa</taxon>
        <taxon>Ecdysozoa</taxon>
        <taxon>Arthropoda</taxon>
        <taxon>Crustacea</taxon>
        <taxon>Multicrustacea</taxon>
        <taxon>Malacostraca</taxon>
        <taxon>Eumalacostraca</taxon>
        <taxon>Peracarida</taxon>
        <taxon>Amphipoda</taxon>
        <taxon>Senticaudata</taxon>
        <taxon>Gammarida</taxon>
        <taxon>Crangonyctidira</taxon>
        <taxon>Crangonyctoidea</taxon>
        <taxon>Crangonyctidae</taxon>
        <taxon>Stygobromus</taxon>
    </lineage>
</organism>
<keyword evidence="6 11" id="KW-1133">Transmembrane helix</keyword>
<name>A0A172QHC1_9CRUS</name>
<evidence type="ECO:0000256" key="3">
    <source>
        <dbReference type="ARBA" id="ARBA00016612"/>
    </source>
</evidence>
<proteinExistence type="inferred from homology"/>
<accession>A0A172QHC1</accession>
<protein>
    <recommendedName>
        <fullName evidence="3">NADH-ubiquinone oxidoreductase chain 4L</fullName>
    </recommendedName>
    <alternativeName>
        <fullName evidence="9">NADH dehydrogenase subunit 4L</fullName>
    </alternativeName>
</protein>
<keyword evidence="8 11" id="KW-0472">Membrane</keyword>
<reference evidence="12" key="1">
    <citation type="submission" date="2016-03" db="EMBL/GenBank/DDBJ databases">
        <title>Comparative mitogenomic analyses of three North American stygobiont amphipods (Crustacea: Amphipoda: Crangonyctidae).</title>
        <authorList>
            <person name="Aunins A.W."/>
            <person name="King T.L."/>
            <person name="Nelms D."/>
            <person name="Hobson C."/>
        </authorList>
    </citation>
    <scope>NUCLEOTIDE SEQUENCE</scope>
</reference>
<keyword evidence="12" id="KW-0496">Mitochondrion</keyword>
<geneLocation type="mitochondrion" evidence="12"/>
<dbReference type="GO" id="GO:0016020">
    <property type="term" value="C:membrane"/>
    <property type="evidence" value="ECO:0007669"/>
    <property type="project" value="UniProtKB-SubCell"/>
</dbReference>
<evidence type="ECO:0000256" key="11">
    <source>
        <dbReference type="SAM" id="Phobius"/>
    </source>
</evidence>
<gene>
    <name evidence="12" type="primary">nad4L</name>
</gene>
<feature type="transmembrane region" description="Helical" evidence="11">
    <location>
        <begin position="58"/>
        <end position="82"/>
    </location>
</feature>
<evidence type="ECO:0000256" key="8">
    <source>
        <dbReference type="ARBA" id="ARBA00023136"/>
    </source>
</evidence>
<evidence type="ECO:0000313" key="12">
    <source>
        <dbReference type="EMBL" id="AND97088.1"/>
    </source>
</evidence>
<feature type="transmembrane region" description="Helical" evidence="11">
    <location>
        <begin position="32"/>
        <end position="52"/>
    </location>
</feature>
<keyword evidence="4 11" id="KW-0812">Transmembrane</keyword>
<evidence type="ECO:0000256" key="9">
    <source>
        <dbReference type="ARBA" id="ARBA00031586"/>
    </source>
</evidence>
<dbReference type="InterPro" id="IPR039428">
    <property type="entry name" value="NUOK/Mnh_C1-like"/>
</dbReference>
<dbReference type="GO" id="GO:0008137">
    <property type="term" value="F:NADH dehydrogenase (ubiquinone) activity"/>
    <property type="evidence" value="ECO:0007669"/>
    <property type="project" value="UniProtKB-EC"/>
</dbReference>
<evidence type="ECO:0000256" key="6">
    <source>
        <dbReference type="ARBA" id="ARBA00022989"/>
    </source>
</evidence>
<dbReference type="AlphaFoldDB" id="A0A172QHC1"/>
<evidence type="ECO:0000256" key="1">
    <source>
        <dbReference type="ARBA" id="ARBA00004141"/>
    </source>
</evidence>
<evidence type="ECO:0000256" key="2">
    <source>
        <dbReference type="ARBA" id="ARBA00010519"/>
    </source>
</evidence>
<evidence type="ECO:0000256" key="7">
    <source>
        <dbReference type="ARBA" id="ARBA00023027"/>
    </source>
</evidence>
<keyword evidence="7" id="KW-0520">NAD</keyword>
<evidence type="ECO:0000256" key="10">
    <source>
        <dbReference type="ARBA" id="ARBA00049551"/>
    </source>
</evidence>
<evidence type="ECO:0000256" key="4">
    <source>
        <dbReference type="ARBA" id="ARBA00022692"/>
    </source>
</evidence>
<dbReference type="EMBL" id="KU869711">
    <property type="protein sequence ID" value="AND97088.1"/>
    <property type="molecule type" value="Genomic_DNA"/>
</dbReference>
<comment type="similarity">
    <text evidence="2">Belongs to the complex I subunit 4L family.</text>
</comment>
<comment type="subcellular location">
    <subcellularLocation>
        <location evidence="1">Membrane</location>
        <topology evidence="1">Multi-pass membrane protein</topology>
    </subcellularLocation>
</comment>
<sequence length="97" mass="11036">MELLLSVSGGIMFISGLLKFMLNYIHLLVSLLSLEFISLALFLSLSSMIMFYSSEFFYLLYFIIMIVCEGVLGLVLLVSSVYSHGLDYMKSFNFMLC</sequence>